<sequence>MKFTVKMDSKTLITPQMERPENNNPKSTAIIPKTNAVPKVNFSLNFAKNFFIIIP</sequence>
<evidence type="ECO:0000313" key="2">
    <source>
        <dbReference type="EMBL" id="WGI36767.1"/>
    </source>
</evidence>
<reference evidence="2" key="1">
    <citation type="submission" date="2023-04" db="EMBL/GenBank/DDBJ databases">
        <title>Completed genome of Mycoplasma lagogenitalium type strain 12MS.</title>
        <authorList>
            <person name="Spergser J."/>
        </authorList>
    </citation>
    <scope>NUCLEOTIDE SEQUENCE</scope>
    <source>
        <strain evidence="2">12MS</strain>
    </source>
</reference>
<dbReference type="Proteomes" id="UP001179842">
    <property type="component" value="Chromosome"/>
</dbReference>
<proteinExistence type="predicted"/>
<name>A0ABY8LU55_9BACT</name>
<keyword evidence="3" id="KW-1185">Reference proteome</keyword>
<dbReference type="RefSeq" id="WP_280102069.1">
    <property type="nucleotide sequence ID" value="NZ_CP122979.1"/>
</dbReference>
<organism evidence="2 3">
    <name type="scientific">Mesomycoplasma lagogenitalium</name>
    <dbReference type="NCBI Taxonomy" id="171286"/>
    <lineage>
        <taxon>Bacteria</taxon>
        <taxon>Bacillati</taxon>
        <taxon>Mycoplasmatota</taxon>
        <taxon>Mycoplasmoidales</taxon>
        <taxon>Metamycoplasmataceae</taxon>
        <taxon>Mesomycoplasma</taxon>
    </lineage>
</organism>
<evidence type="ECO:0000313" key="3">
    <source>
        <dbReference type="Proteomes" id="UP001179842"/>
    </source>
</evidence>
<feature type="region of interest" description="Disordered" evidence="1">
    <location>
        <begin position="1"/>
        <end position="30"/>
    </location>
</feature>
<accession>A0ABY8LU55</accession>
<dbReference type="EMBL" id="CP122979">
    <property type="protein sequence ID" value="WGI36767.1"/>
    <property type="molecule type" value="Genomic_DNA"/>
</dbReference>
<evidence type="ECO:0000256" key="1">
    <source>
        <dbReference type="SAM" id="MobiDB-lite"/>
    </source>
</evidence>
<protein>
    <submittedName>
        <fullName evidence="2">Uncharacterized protein</fullName>
    </submittedName>
</protein>
<gene>
    <name evidence="2" type="ORF">QEG99_00555</name>
</gene>